<protein>
    <submittedName>
        <fullName evidence="1">Uncharacterized protein</fullName>
    </submittedName>
</protein>
<sequence length="207" mass="23164">MDSCVVQWGQQFHGLFSGSHGGRLVLWDSQERGTVQEDDRPNTDAWVGDQSLAREQRMLLNSLQQTSRLSLTQTGHVRQHGGQIGVGDTLVDVDTNHIDNIDKRRDNGVTLRVSSQGNDVSGQDGLIREFLFSTLGMLVSGGDFIVDIDHFQRNTRSSFIKNAVFVTWVNHDIVSFKQFCNDTVELIGLSVKPVDDHNIWSGFSDDF</sequence>
<reference evidence="1" key="2">
    <citation type="submission" date="2021-01" db="EMBL/GenBank/DDBJ databases">
        <authorList>
            <person name="Schikora-Tamarit M.A."/>
        </authorList>
    </citation>
    <scope>NUCLEOTIDE SEQUENCE</scope>
    <source>
        <strain evidence="1">CBS2887</strain>
    </source>
</reference>
<organism evidence="1 2">
    <name type="scientific">Wickerhamomyces pijperi</name>
    <name type="common">Yeast</name>
    <name type="synonym">Pichia pijperi</name>
    <dbReference type="NCBI Taxonomy" id="599730"/>
    <lineage>
        <taxon>Eukaryota</taxon>
        <taxon>Fungi</taxon>
        <taxon>Dikarya</taxon>
        <taxon>Ascomycota</taxon>
        <taxon>Saccharomycotina</taxon>
        <taxon>Saccharomycetes</taxon>
        <taxon>Phaffomycetales</taxon>
        <taxon>Wickerhamomycetaceae</taxon>
        <taxon>Wickerhamomyces</taxon>
    </lineage>
</organism>
<dbReference type="EMBL" id="JAEUBG010000552">
    <property type="protein sequence ID" value="KAH3688015.1"/>
    <property type="molecule type" value="Genomic_DNA"/>
</dbReference>
<evidence type="ECO:0000313" key="2">
    <source>
        <dbReference type="Proteomes" id="UP000774326"/>
    </source>
</evidence>
<dbReference type="Proteomes" id="UP000774326">
    <property type="component" value="Unassembled WGS sequence"/>
</dbReference>
<gene>
    <name evidence="1" type="ORF">WICPIJ_001009</name>
</gene>
<keyword evidence="2" id="KW-1185">Reference proteome</keyword>
<name>A0A9P8QEQ4_WICPI</name>
<reference evidence="1" key="1">
    <citation type="journal article" date="2021" name="Open Biol.">
        <title>Shared evolutionary footprints suggest mitochondrial oxidative damage underlies multiple complex I losses in fungi.</title>
        <authorList>
            <person name="Schikora-Tamarit M.A."/>
            <person name="Marcet-Houben M."/>
            <person name="Nosek J."/>
            <person name="Gabaldon T."/>
        </authorList>
    </citation>
    <scope>NUCLEOTIDE SEQUENCE</scope>
    <source>
        <strain evidence="1">CBS2887</strain>
    </source>
</reference>
<proteinExistence type="predicted"/>
<dbReference type="AlphaFoldDB" id="A0A9P8QEQ4"/>
<accession>A0A9P8QEQ4</accession>
<evidence type="ECO:0000313" key="1">
    <source>
        <dbReference type="EMBL" id="KAH3688015.1"/>
    </source>
</evidence>
<comment type="caution">
    <text evidence="1">The sequence shown here is derived from an EMBL/GenBank/DDBJ whole genome shotgun (WGS) entry which is preliminary data.</text>
</comment>